<dbReference type="Proteomes" id="UP001157418">
    <property type="component" value="Unassembled WGS sequence"/>
</dbReference>
<dbReference type="SUPFAM" id="SSF52058">
    <property type="entry name" value="L domain-like"/>
    <property type="match status" value="1"/>
</dbReference>
<dbReference type="Gene3D" id="3.80.10.10">
    <property type="entry name" value="Ribonuclease Inhibitor"/>
    <property type="match status" value="1"/>
</dbReference>
<evidence type="ECO:0000256" key="3">
    <source>
        <dbReference type="ARBA" id="ARBA00022692"/>
    </source>
</evidence>
<evidence type="ECO:0000313" key="10">
    <source>
        <dbReference type="EMBL" id="CAH1424530.1"/>
    </source>
</evidence>
<evidence type="ECO:0000256" key="8">
    <source>
        <dbReference type="ARBA" id="ARBA00023170"/>
    </source>
</evidence>
<organism evidence="10 11">
    <name type="scientific">Lactuca virosa</name>
    <dbReference type="NCBI Taxonomy" id="75947"/>
    <lineage>
        <taxon>Eukaryota</taxon>
        <taxon>Viridiplantae</taxon>
        <taxon>Streptophyta</taxon>
        <taxon>Embryophyta</taxon>
        <taxon>Tracheophyta</taxon>
        <taxon>Spermatophyta</taxon>
        <taxon>Magnoliopsida</taxon>
        <taxon>eudicotyledons</taxon>
        <taxon>Gunneridae</taxon>
        <taxon>Pentapetalae</taxon>
        <taxon>asterids</taxon>
        <taxon>campanulids</taxon>
        <taxon>Asterales</taxon>
        <taxon>Asteraceae</taxon>
        <taxon>Cichorioideae</taxon>
        <taxon>Cichorieae</taxon>
        <taxon>Lactucinae</taxon>
        <taxon>Lactuca</taxon>
    </lineage>
</organism>
<evidence type="ECO:0000256" key="2">
    <source>
        <dbReference type="ARBA" id="ARBA00022614"/>
    </source>
</evidence>
<evidence type="ECO:0000256" key="1">
    <source>
        <dbReference type="ARBA" id="ARBA00004479"/>
    </source>
</evidence>
<gene>
    <name evidence="10" type="ORF">LVIROSA_LOCUS11726</name>
</gene>
<keyword evidence="9" id="KW-0325">Glycoprotein</keyword>
<evidence type="ECO:0000256" key="7">
    <source>
        <dbReference type="ARBA" id="ARBA00023136"/>
    </source>
</evidence>
<evidence type="ECO:0008006" key="12">
    <source>
        <dbReference type="Google" id="ProtNLM"/>
    </source>
</evidence>
<accession>A0AAU9MRB7</accession>
<evidence type="ECO:0000256" key="5">
    <source>
        <dbReference type="ARBA" id="ARBA00022737"/>
    </source>
</evidence>
<name>A0AAU9MRB7_9ASTR</name>
<evidence type="ECO:0000256" key="6">
    <source>
        <dbReference type="ARBA" id="ARBA00022989"/>
    </source>
</evidence>
<keyword evidence="5" id="KW-0677">Repeat</keyword>
<dbReference type="AlphaFoldDB" id="A0AAU9MRB7"/>
<sequence length="115" mass="12936">MANRRFVASLMSENKLSSEISFDSINNWTQMVFLHVQNNLFIGKISPEIGLLSNLSVLFLYHKNFTGPIHIEIGNLENLRSLDLSNNQISGSIPYMIGNLVNLEDMNLNGTIPLE</sequence>
<evidence type="ECO:0000256" key="9">
    <source>
        <dbReference type="ARBA" id="ARBA00023180"/>
    </source>
</evidence>
<dbReference type="PANTHER" id="PTHR27000">
    <property type="entry name" value="LEUCINE-RICH REPEAT RECEPTOR-LIKE PROTEIN KINASE FAMILY PROTEIN-RELATED"/>
    <property type="match status" value="1"/>
</dbReference>
<dbReference type="EMBL" id="CAKMRJ010001692">
    <property type="protein sequence ID" value="CAH1424530.1"/>
    <property type="molecule type" value="Genomic_DNA"/>
</dbReference>
<dbReference type="Pfam" id="PF00560">
    <property type="entry name" value="LRR_1"/>
    <property type="match status" value="1"/>
</dbReference>
<protein>
    <recommendedName>
        <fullName evidence="12">Leucine-rich repeat-containing N-terminal plant-type domain-containing protein</fullName>
    </recommendedName>
</protein>
<dbReference type="PANTHER" id="PTHR27000:SF747">
    <property type="entry name" value="LEUCINE RICH REPEAT FAMILY PROTEIN, EXPRESSED"/>
    <property type="match status" value="1"/>
</dbReference>
<keyword evidence="11" id="KW-1185">Reference proteome</keyword>
<keyword evidence="7" id="KW-0472">Membrane</keyword>
<keyword evidence="4" id="KW-0732">Signal</keyword>
<dbReference type="GO" id="GO:0016020">
    <property type="term" value="C:membrane"/>
    <property type="evidence" value="ECO:0007669"/>
    <property type="project" value="UniProtKB-SubCell"/>
</dbReference>
<comment type="subcellular location">
    <subcellularLocation>
        <location evidence="1">Membrane</location>
        <topology evidence="1">Single-pass type I membrane protein</topology>
    </subcellularLocation>
</comment>
<keyword evidence="2" id="KW-0433">Leucine-rich repeat</keyword>
<evidence type="ECO:0000256" key="4">
    <source>
        <dbReference type="ARBA" id="ARBA00022729"/>
    </source>
</evidence>
<dbReference type="PROSITE" id="PS51450">
    <property type="entry name" value="LRR"/>
    <property type="match status" value="1"/>
</dbReference>
<evidence type="ECO:0000313" key="11">
    <source>
        <dbReference type="Proteomes" id="UP001157418"/>
    </source>
</evidence>
<keyword evidence="8" id="KW-0675">Receptor</keyword>
<dbReference type="InterPro" id="IPR032675">
    <property type="entry name" value="LRR_dom_sf"/>
</dbReference>
<comment type="caution">
    <text evidence="10">The sequence shown here is derived from an EMBL/GenBank/DDBJ whole genome shotgun (WGS) entry which is preliminary data.</text>
</comment>
<proteinExistence type="predicted"/>
<keyword evidence="3" id="KW-0812">Transmembrane</keyword>
<keyword evidence="6" id="KW-1133">Transmembrane helix</keyword>
<dbReference type="FunFam" id="3.80.10.10:FF:000383">
    <property type="entry name" value="Leucine-rich repeat receptor protein kinase EMS1"/>
    <property type="match status" value="1"/>
</dbReference>
<dbReference type="InterPro" id="IPR001611">
    <property type="entry name" value="Leu-rich_rpt"/>
</dbReference>
<reference evidence="10 11" key="1">
    <citation type="submission" date="2022-01" db="EMBL/GenBank/DDBJ databases">
        <authorList>
            <person name="Xiong W."/>
            <person name="Schranz E."/>
        </authorList>
    </citation>
    <scope>NUCLEOTIDE SEQUENCE [LARGE SCALE GENOMIC DNA]</scope>
</reference>